<dbReference type="Pfam" id="PF00249">
    <property type="entry name" value="Myb_DNA-binding"/>
    <property type="match status" value="1"/>
</dbReference>
<evidence type="ECO:0000259" key="1">
    <source>
        <dbReference type="PROSITE" id="PS50090"/>
    </source>
</evidence>
<dbReference type="GO" id="GO:0003677">
    <property type="term" value="F:DNA binding"/>
    <property type="evidence" value="ECO:0007669"/>
    <property type="project" value="UniProtKB-KW"/>
</dbReference>
<protein>
    <submittedName>
        <fullName evidence="3">Myb-like DNA-binding domain-containing protein</fullName>
    </submittedName>
    <submittedName>
        <fullName evidence="5">Myb-like_DNA-binding domain-containing protein</fullName>
    </submittedName>
</protein>
<dbReference type="EMBL" id="CAXDID020000206">
    <property type="protein sequence ID" value="CAL6055374.1"/>
    <property type="molecule type" value="Genomic_DNA"/>
</dbReference>
<reference evidence="3" key="1">
    <citation type="submission" date="2023-06" db="EMBL/GenBank/DDBJ databases">
        <authorList>
            <person name="Kurt Z."/>
        </authorList>
    </citation>
    <scope>NUCLEOTIDE SEQUENCE</scope>
</reference>
<dbReference type="PROSITE" id="PS50090">
    <property type="entry name" value="MYB_LIKE"/>
    <property type="match status" value="1"/>
</dbReference>
<evidence type="ECO:0000313" key="6">
    <source>
        <dbReference type="EMBL" id="CAL6055374.1"/>
    </source>
</evidence>
<reference evidence="5 8" key="2">
    <citation type="submission" date="2024-07" db="EMBL/GenBank/DDBJ databases">
        <authorList>
            <person name="Akdeniz Z."/>
        </authorList>
    </citation>
    <scope>NUCLEOTIDE SEQUENCE [LARGE SCALE GENOMIC DNA]</scope>
</reference>
<keyword evidence="8" id="KW-1185">Reference proteome</keyword>
<comment type="caution">
    <text evidence="3">The sequence shown here is derived from an EMBL/GenBank/DDBJ whole genome shotgun (WGS) entry which is preliminary data.</text>
</comment>
<evidence type="ECO:0000313" key="4">
    <source>
        <dbReference type="EMBL" id="CAI9954781.1"/>
    </source>
</evidence>
<evidence type="ECO:0000313" key="5">
    <source>
        <dbReference type="EMBL" id="CAL6049213.1"/>
    </source>
</evidence>
<accession>A0AA86Q8Q3</accession>
<dbReference type="InterPro" id="IPR009057">
    <property type="entry name" value="Homeodomain-like_sf"/>
</dbReference>
<evidence type="ECO:0000313" key="8">
    <source>
        <dbReference type="Proteomes" id="UP001642409"/>
    </source>
</evidence>
<gene>
    <name evidence="2" type="ORF">HINF_LOCUS37330</name>
    <name evidence="3" type="ORF">HINF_LOCUS41975</name>
    <name evidence="4" type="ORF">HINF_LOCUS42426</name>
    <name evidence="5" type="ORF">HINF_LOCUS43067</name>
    <name evidence="6" type="ORF">HINF_LOCUS46512</name>
    <name evidence="7" type="ORF">HINF_LOCUS62732</name>
</gene>
<name>A0AA86Q8Q3_9EUKA</name>
<dbReference type="Proteomes" id="UP001642409">
    <property type="component" value="Unassembled WGS sequence"/>
</dbReference>
<sequence length="87" mass="10435">MHAQASQYTKWEHSDELKLKQAVEKYGNNWDAIHKFVFPERGAICLKNKYYTKIHQNKAFENTNELNKSEQMVMDFVRQILETQQNE</sequence>
<dbReference type="EMBL" id="CATOUU010000803">
    <property type="protein sequence ID" value="CAI9949685.1"/>
    <property type="molecule type" value="Genomic_DNA"/>
</dbReference>
<dbReference type="Gene3D" id="1.10.10.60">
    <property type="entry name" value="Homeodomain-like"/>
    <property type="match status" value="1"/>
</dbReference>
<dbReference type="EMBL" id="CATOUU010000851">
    <property type="protein sequence ID" value="CAI9954781.1"/>
    <property type="molecule type" value="Genomic_DNA"/>
</dbReference>
<organism evidence="3">
    <name type="scientific">Hexamita inflata</name>
    <dbReference type="NCBI Taxonomy" id="28002"/>
    <lineage>
        <taxon>Eukaryota</taxon>
        <taxon>Metamonada</taxon>
        <taxon>Diplomonadida</taxon>
        <taxon>Hexamitidae</taxon>
        <taxon>Hexamitinae</taxon>
        <taxon>Hexamita</taxon>
    </lineage>
</organism>
<evidence type="ECO:0000313" key="3">
    <source>
        <dbReference type="EMBL" id="CAI9954330.1"/>
    </source>
</evidence>
<evidence type="ECO:0000313" key="7">
    <source>
        <dbReference type="EMBL" id="CAL6085544.1"/>
    </source>
</evidence>
<dbReference type="EMBL" id="CAXDID020000387">
    <property type="protein sequence ID" value="CAL6085544.1"/>
    <property type="molecule type" value="Genomic_DNA"/>
</dbReference>
<dbReference type="SMART" id="SM00717">
    <property type="entry name" value="SANT"/>
    <property type="match status" value="1"/>
</dbReference>
<feature type="domain" description="Myb-like" evidence="1">
    <location>
        <begin position="10"/>
        <end position="54"/>
    </location>
</feature>
<evidence type="ECO:0000313" key="2">
    <source>
        <dbReference type="EMBL" id="CAI9949685.1"/>
    </source>
</evidence>
<proteinExistence type="predicted"/>
<dbReference type="CDD" id="cd00167">
    <property type="entry name" value="SANT"/>
    <property type="match status" value="1"/>
</dbReference>
<dbReference type="SUPFAM" id="SSF46689">
    <property type="entry name" value="Homeodomain-like"/>
    <property type="match status" value="1"/>
</dbReference>
<dbReference type="EMBL" id="CATOUU010000848">
    <property type="protein sequence ID" value="CAI9954330.1"/>
    <property type="molecule type" value="Genomic_DNA"/>
</dbReference>
<dbReference type="InterPro" id="IPR001005">
    <property type="entry name" value="SANT/Myb"/>
</dbReference>
<dbReference type="EMBL" id="CAXDID020000178">
    <property type="protein sequence ID" value="CAL6049213.1"/>
    <property type="molecule type" value="Genomic_DNA"/>
</dbReference>
<keyword evidence="3" id="KW-0238">DNA-binding</keyword>
<dbReference type="AlphaFoldDB" id="A0AA86Q8Q3"/>